<name>A0A9P8L3W1_9PEZI</name>
<keyword evidence="2" id="KW-0812">Transmembrane</keyword>
<comment type="caution">
    <text evidence="4">The sequence shown here is derived from an EMBL/GenBank/DDBJ whole genome shotgun (WGS) entry which is preliminary data.</text>
</comment>
<gene>
    <name evidence="4" type="ORF">FGG08_004525</name>
</gene>
<feature type="chain" id="PRO_5040470861" evidence="3">
    <location>
        <begin position="26"/>
        <end position="425"/>
    </location>
</feature>
<evidence type="ECO:0000256" key="1">
    <source>
        <dbReference type="SAM" id="MobiDB-lite"/>
    </source>
</evidence>
<keyword evidence="3" id="KW-0732">Signal</keyword>
<dbReference type="Proteomes" id="UP000698800">
    <property type="component" value="Unassembled WGS sequence"/>
</dbReference>
<feature type="region of interest" description="Disordered" evidence="1">
    <location>
        <begin position="192"/>
        <end position="213"/>
    </location>
</feature>
<keyword evidence="2" id="KW-0472">Membrane</keyword>
<organism evidence="4 5">
    <name type="scientific">Glutinoglossum americanum</name>
    <dbReference type="NCBI Taxonomy" id="1670608"/>
    <lineage>
        <taxon>Eukaryota</taxon>
        <taxon>Fungi</taxon>
        <taxon>Dikarya</taxon>
        <taxon>Ascomycota</taxon>
        <taxon>Pezizomycotina</taxon>
        <taxon>Geoglossomycetes</taxon>
        <taxon>Geoglossales</taxon>
        <taxon>Geoglossaceae</taxon>
        <taxon>Glutinoglossum</taxon>
    </lineage>
</organism>
<dbReference type="PANTHER" id="PTHR35043:SF7">
    <property type="entry name" value="TRANSCRIPTION FACTOR DOMAIN-CONTAINING PROTEIN"/>
    <property type="match status" value="1"/>
</dbReference>
<reference evidence="4" key="1">
    <citation type="submission" date="2021-03" db="EMBL/GenBank/DDBJ databases">
        <title>Comparative genomics and phylogenomic investigation of the class Geoglossomycetes provide insights into ecological specialization and systematics.</title>
        <authorList>
            <person name="Melie T."/>
            <person name="Pirro S."/>
            <person name="Miller A.N."/>
            <person name="Quandt A."/>
        </authorList>
    </citation>
    <scope>NUCLEOTIDE SEQUENCE</scope>
    <source>
        <strain evidence="4">GBOQ0MN5Z8</strain>
    </source>
</reference>
<keyword evidence="2" id="KW-1133">Transmembrane helix</keyword>
<dbReference type="PANTHER" id="PTHR35043">
    <property type="entry name" value="TRANSCRIPTION FACTOR DOMAIN-CONTAINING PROTEIN"/>
    <property type="match status" value="1"/>
</dbReference>
<evidence type="ECO:0000313" key="5">
    <source>
        <dbReference type="Proteomes" id="UP000698800"/>
    </source>
</evidence>
<feature type="transmembrane region" description="Helical" evidence="2">
    <location>
        <begin position="304"/>
        <end position="323"/>
    </location>
</feature>
<dbReference type="AlphaFoldDB" id="A0A9P8L3W1"/>
<sequence>MPLCKSSFTAQAILIALCLAFVTLADSPPARNTTAPHSDRVGWVSSSGDRSTPQILWSCLSILLICTWRCVHLNIPSLQESSAGWRKFKHVVPYWPERALLRKWLRKLAWMGITAIAPEYVVAMAAKDYMLARTSVSEMKKEGYEWSMTQAFYANMGGLLVVSLDPSAARNSLLEPTRGGHAFLDQNDAVADDGERDADPAVGFDPQSDRSESLPLTHVEGTLVRIDRGFHILGGDIALFINISPGHIVKLKKLLPDLRLPTEASIGDRSKADAFSKTFACVQSGWLVTQCIARLAARLPITELELATIAFVVCALAMYFFWWDKAFGVEHTEIIELNVSVLKQADLISPQKPIFDIRIQRIHEYSINGVFDTLYQMLDAIDHKVGHNYHPNQIPGIVLYTPVRDTLQLLRGANEAVPEHPATLI</sequence>
<evidence type="ECO:0000256" key="3">
    <source>
        <dbReference type="SAM" id="SignalP"/>
    </source>
</evidence>
<dbReference type="EMBL" id="JAGHQL010000092">
    <property type="protein sequence ID" value="KAH0538934.1"/>
    <property type="molecule type" value="Genomic_DNA"/>
</dbReference>
<dbReference type="OrthoDB" id="9451547at2759"/>
<protein>
    <submittedName>
        <fullName evidence="4">Uncharacterized protein</fullName>
    </submittedName>
</protein>
<keyword evidence="5" id="KW-1185">Reference proteome</keyword>
<accession>A0A9P8L3W1</accession>
<proteinExistence type="predicted"/>
<evidence type="ECO:0000313" key="4">
    <source>
        <dbReference type="EMBL" id="KAH0538934.1"/>
    </source>
</evidence>
<evidence type="ECO:0000256" key="2">
    <source>
        <dbReference type="SAM" id="Phobius"/>
    </source>
</evidence>
<feature type="signal peptide" evidence="3">
    <location>
        <begin position="1"/>
        <end position="25"/>
    </location>
</feature>